<dbReference type="Gene3D" id="1.10.490.10">
    <property type="entry name" value="Globins"/>
    <property type="match status" value="1"/>
</dbReference>
<evidence type="ECO:0000313" key="3">
    <source>
        <dbReference type="Proteomes" id="UP000315017"/>
    </source>
</evidence>
<dbReference type="AlphaFoldDB" id="A0A517YAF1"/>
<feature type="domain" description="Globin-sensor" evidence="1">
    <location>
        <begin position="14"/>
        <end position="191"/>
    </location>
</feature>
<dbReference type="GO" id="GO:0020037">
    <property type="term" value="F:heme binding"/>
    <property type="evidence" value="ECO:0007669"/>
    <property type="project" value="InterPro"/>
</dbReference>
<dbReference type="CDD" id="cd01068">
    <property type="entry name" value="globin_sensor"/>
    <property type="match status" value="1"/>
</dbReference>
<keyword evidence="3" id="KW-1185">Reference proteome</keyword>
<dbReference type="InterPro" id="IPR039379">
    <property type="entry name" value="Protoglobin_sensor_dom"/>
</dbReference>
<dbReference type="Pfam" id="PF11563">
    <property type="entry name" value="Protoglobin"/>
    <property type="match status" value="1"/>
</dbReference>
<dbReference type="KEGG" id="aagg:ETAA8_22980"/>
<organism evidence="2 3">
    <name type="scientific">Anatilimnocola aggregata</name>
    <dbReference type="NCBI Taxonomy" id="2528021"/>
    <lineage>
        <taxon>Bacteria</taxon>
        <taxon>Pseudomonadati</taxon>
        <taxon>Planctomycetota</taxon>
        <taxon>Planctomycetia</taxon>
        <taxon>Pirellulales</taxon>
        <taxon>Pirellulaceae</taxon>
        <taxon>Anatilimnocola</taxon>
    </lineage>
</organism>
<dbReference type="EMBL" id="CP036274">
    <property type="protein sequence ID" value="QDU27213.1"/>
    <property type="molecule type" value="Genomic_DNA"/>
</dbReference>
<dbReference type="InterPro" id="IPR009050">
    <property type="entry name" value="Globin-like_sf"/>
</dbReference>
<sequence length="196" mass="22074">MQSIDEARLEADSQYRYEYLAGFMGFGPEDTALIQASAPLLGPLIPQLVEKTYEKLLSYDATARHFVPKQAGYEGPLPGGVANLTLSHPQVRFRKEHLSRYFMQLLGRSYDAKMVQYLDMVGKMHTPKAGSKEIDVPLVQMNALLGLLVDTLTEAISQQPLDNATMLRTLRAFHKLLWIQNDFVTRHYCNGNANVT</sequence>
<reference evidence="2 3" key="1">
    <citation type="submission" date="2019-02" db="EMBL/GenBank/DDBJ databases">
        <title>Deep-cultivation of Planctomycetes and their phenomic and genomic characterization uncovers novel biology.</title>
        <authorList>
            <person name="Wiegand S."/>
            <person name="Jogler M."/>
            <person name="Boedeker C."/>
            <person name="Pinto D."/>
            <person name="Vollmers J."/>
            <person name="Rivas-Marin E."/>
            <person name="Kohn T."/>
            <person name="Peeters S.H."/>
            <person name="Heuer A."/>
            <person name="Rast P."/>
            <person name="Oberbeckmann S."/>
            <person name="Bunk B."/>
            <person name="Jeske O."/>
            <person name="Meyerdierks A."/>
            <person name="Storesund J.E."/>
            <person name="Kallscheuer N."/>
            <person name="Luecker S."/>
            <person name="Lage O.M."/>
            <person name="Pohl T."/>
            <person name="Merkel B.J."/>
            <person name="Hornburger P."/>
            <person name="Mueller R.-W."/>
            <person name="Bruemmer F."/>
            <person name="Labrenz M."/>
            <person name="Spormann A.M."/>
            <person name="Op den Camp H."/>
            <person name="Overmann J."/>
            <person name="Amann R."/>
            <person name="Jetten M.S.M."/>
            <person name="Mascher T."/>
            <person name="Medema M.H."/>
            <person name="Devos D.P."/>
            <person name="Kaster A.-K."/>
            <person name="Ovreas L."/>
            <person name="Rohde M."/>
            <person name="Galperin M.Y."/>
            <person name="Jogler C."/>
        </authorList>
    </citation>
    <scope>NUCLEOTIDE SEQUENCE [LARGE SCALE GENOMIC DNA]</scope>
    <source>
        <strain evidence="2 3">ETA_A8</strain>
    </source>
</reference>
<evidence type="ECO:0000259" key="1">
    <source>
        <dbReference type="Pfam" id="PF11563"/>
    </source>
</evidence>
<dbReference type="PANTHER" id="PTHR42071:SF1">
    <property type="entry name" value="GLOBIN-SENSOR DOMAIN-CONTAINING PROTEIN"/>
    <property type="match status" value="1"/>
</dbReference>
<proteinExistence type="predicted"/>
<dbReference type="PANTHER" id="PTHR42071">
    <property type="entry name" value="PROTOGLOBIN DOMAIN-CONTAINING PROTEIN"/>
    <property type="match status" value="1"/>
</dbReference>
<dbReference type="InterPro" id="IPR012292">
    <property type="entry name" value="Globin/Proto"/>
</dbReference>
<dbReference type="OrthoDB" id="255806at2"/>
<name>A0A517YAF1_9BACT</name>
<accession>A0A517YAF1</accession>
<gene>
    <name evidence="2" type="ORF">ETAA8_22980</name>
</gene>
<dbReference type="InterPro" id="IPR044398">
    <property type="entry name" value="Globin-sensor_dom"/>
</dbReference>
<dbReference type="Proteomes" id="UP000315017">
    <property type="component" value="Chromosome"/>
</dbReference>
<dbReference type="RefSeq" id="WP_145088078.1">
    <property type="nucleotide sequence ID" value="NZ_CP036274.1"/>
</dbReference>
<protein>
    <recommendedName>
        <fullName evidence="1">Globin-sensor domain-containing protein</fullName>
    </recommendedName>
</protein>
<evidence type="ECO:0000313" key="2">
    <source>
        <dbReference type="EMBL" id="QDU27213.1"/>
    </source>
</evidence>
<dbReference type="GO" id="GO:0019825">
    <property type="term" value="F:oxygen binding"/>
    <property type="evidence" value="ECO:0007669"/>
    <property type="project" value="InterPro"/>
</dbReference>
<dbReference type="SUPFAM" id="SSF46458">
    <property type="entry name" value="Globin-like"/>
    <property type="match status" value="1"/>
</dbReference>